<dbReference type="SUPFAM" id="SSF52540">
    <property type="entry name" value="P-loop containing nucleoside triphosphate hydrolases"/>
    <property type="match status" value="2"/>
</dbReference>
<dbReference type="PANTHER" id="PTHR10803:SF3">
    <property type="entry name" value="ATPASE GET3"/>
    <property type="match status" value="1"/>
</dbReference>
<keyword evidence="4" id="KW-0067">ATP-binding</keyword>
<dbReference type="InterPro" id="IPR027417">
    <property type="entry name" value="P-loop_NTPase"/>
</dbReference>
<dbReference type="RefSeq" id="WP_309483013.1">
    <property type="nucleotide sequence ID" value="NZ_CP133720.1"/>
</dbReference>
<keyword evidence="4" id="KW-0059">Arsenical resistance</keyword>
<organism evidence="6 7">
    <name type="scientific">Undibacterium cyanobacteriorum</name>
    <dbReference type="NCBI Taxonomy" id="3073561"/>
    <lineage>
        <taxon>Bacteria</taxon>
        <taxon>Pseudomonadati</taxon>
        <taxon>Pseudomonadota</taxon>
        <taxon>Betaproteobacteria</taxon>
        <taxon>Burkholderiales</taxon>
        <taxon>Oxalobacteraceae</taxon>
        <taxon>Undibacterium</taxon>
    </lineage>
</organism>
<dbReference type="InterPro" id="IPR016300">
    <property type="entry name" value="ATPase_ArsA/GET3"/>
</dbReference>
<evidence type="ECO:0000313" key="6">
    <source>
        <dbReference type="EMBL" id="WMW81534.1"/>
    </source>
</evidence>
<evidence type="ECO:0000259" key="5">
    <source>
        <dbReference type="Pfam" id="PF02374"/>
    </source>
</evidence>
<dbReference type="NCBIfam" id="TIGR04291">
    <property type="entry name" value="arsen_driv_ArsA"/>
    <property type="match status" value="1"/>
</dbReference>
<evidence type="ECO:0000256" key="1">
    <source>
        <dbReference type="ARBA" id="ARBA00011040"/>
    </source>
</evidence>
<evidence type="ECO:0000256" key="3">
    <source>
        <dbReference type="NCBIfam" id="TIGR04291"/>
    </source>
</evidence>
<dbReference type="PANTHER" id="PTHR10803">
    <property type="entry name" value="ARSENICAL PUMP-DRIVING ATPASE ARSENITE-TRANSLOCATING ATPASE"/>
    <property type="match status" value="1"/>
</dbReference>
<proteinExistence type="inferred from homology"/>
<dbReference type="InterPro" id="IPR025723">
    <property type="entry name" value="ArsA/GET3_ATPase-like"/>
</dbReference>
<dbReference type="Pfam" id="PF02374">
    <property type="entry name" value="ArsA_ATPase"/>
    <property type="match status" value="2"/>
</dbReference>
<dbReference type="CDD" id="cd02035">
    <property type="entry name" value="ArsA"/>
    <property type="match status" value="2"/>
</dbReference>
<keyword evidence="7" id="KW-1185">Reference proteome</keyword>
<comment type="similarity">
    <text evidence="1 4">Belongs to the arsA ATPase family.</text>
</comment>
<comment type="catalytic activity">
    <reaction evidence="2 4">
        <text>arsenite(in) + ATP + H2O = arsenite(out) + ADP + phosphate + H(+)</text>
        <dbReference type="Rhea" id="RHEA:11348"/>
        <dbReference type="ChEBI" id="CHEBI:15377"/>
        <dbReference type="ChEBI" id="CHEBI:15378"/>
        <dbReference type="ChEBI" id="CHEBI:29242"/>
        <dbReference type="ChEBI" id="CHEBI:30616"/>
        <dbReference type="ChEBI" id="CHEBI:43474"/>
        <dbReference type="ChEBI" id="CHEBI:456216"/>
        <dbReference type="EC" id="7.3.2.7"/>
    </reaction>
</comment>
<dbReference type="Gene3D" id="3.40.50.300">
    <property type="entry name" value="P-loop containing nucleotide triphosphate hydrolases"/>
    <property type="match status" value="2"/>
</dbReference>
<keyword evidence="4" id="KW-1278">Translocase</keyword>
<feature type="domain" description="ArsA/GET3 Anion-transporting ATPase-like" evidence="5">
    <location>
        <begin position="10"/>
        <end position="291"/>
    </location>
</feature>
<dbReference type="PIRSF" id="PIRSF001327">
    <property type="entry name" value="Arsenical_pump-driving_ATPase"/>
    <property type="match status" value="1"/>
</dbReference>
<comment type="function">
    <text evidence="4">Anion-transporting ATPase.</text>
</comment>
<dbReference type="InterPro" id="IPR027541">
    <property type="entry name" value="Ars_ATPase"/>
</dbReference>
<dbReference type="NCBIfam" id="TIGR00345">
    <property type="entry name" value="GET3_arsA_TRC40"/>
    <property type="match status" value="1"/>
</dbReference>
<feature type="domain" description="ArsA/GET3 Anion-transporting ATPase-like" evidence="5">
    <location>
        <begin position="342"/>
        <end position="493"/>
    </location>
</feature>
<name>A0ABY9RLF8_9BURK</name>
<evidence type="ECO:0000313" key="7">
    <source>
        <dbReference type="Proteomes" id="UP001181355"/>
    </source>
</evidence>
<reference evidence="6" key="1">
    <citation type="submission" date="2023-09" db="EMBL/GenBank/DDBJ databases">
        <title>Undibacterium sp. 20NA77.5 isolated from freshwater.</title>
        <authorList>
            <person name="Le V."/>
            <person name="Ko S.-R."/>
            <person name="Ahn C.-Y."/>
            <person name="Oh H.-M."/>
        </authorList>
    </citation>
    <scope>NUCLEOTIDE SEQUENCE</scope>
    <source>
        <strain evidence="6">20NA77.5</strain>
    </source>
</reference>
<evidence type="ECO:0000256" key="4">
    <source>
        <dbReference type="PIRNR" id="PIRNR001327"/>
    </source>
</evidence>
<evidence type="ECO:0000256" key="2">
    <source>
        <dbReference type="ARBA" id="ARBA00052296"/>
    </source>
</evidence>
<sequence>MHFLQSPPPYLFFTGKGGVGKTSIACASALKLAEQGRSVLLVSTDPASNIAQVFEQDIGAQITPLKVHPSLFGLEIDPHIATEHYRQRIITPVRESLSHAELQQLTEQLSGACTTEIAAFDEFTSLLCNPEIRARFDHIIFDTAPTGHTIRLLQLPAAWSDFITADKGSASCLGPLAGLEKQAQQYQHVVNTLCDPLQTRMVLVARPQKTSLQEAARTHHELEALGIGHHYLVVNACMPKAEADNDELAEAIYLREQKQLDNISTLAISDNVLQVPLQAFNMVGPENLREFFRSCDENAEKGVSPQPQSVPELHHALGRTPPNELLALHDLVDQIEADQHGLIMTMGKGGVGKTTIAAAIAVELARRGHQVHLSSSDPAAHISDTIDVNNPQIAEHLSISRIDPQVETERYQAHVLASKSKKLTEEQLQLVKEDLASPCTQEIAVFHAFSRILREANKKFVVMDTAPTGHTLLLMDTTGAYHREIERQMQQHGMRFTTPLMQLQDRNQTKVILLSLAETTPILEALSLQKDLQRAGIQPWAWVINNSLAYSVTHSTLLNHRAQLERQEIQALLQQHPPRLSFVAMQKQDPVGELGLQRLL</sequence>
<dbReference type="EC" id="7.3.2.7" evidence="3 4"/>
<accession>A0ABY9RLF8</accession>
<keyword evidence="4" id="KW-0547">Nucleotide-binding</keyword>
<protein>
    <recommendedName>
        <fullName evidence="3 4">Arsenical pump-driving ATPase</fullName>
        <ecNumber evidence="3 4">7.3.2.7</ecNumber>
    </recommendedName>
</protein>
<dbReference type="Proteomes" id="UP001181355">
    <property type="component" value="Chromosome"/>
</dbReference>
<dbReference type="EMBL" id="CP133720">
    <property type="protein sequence ID" value="WMW81534.1"/>
    <property type="molecule type" value="Genomic_DNA"/>
</dbReference>
<gene>
    <name evidence="6" type="primary">arsA</name>
    <name evidence="6" type="ORF">RF679_04440</name>
</gene>